<reference evidence="1 2" key="1">
    <citation type="submission" date="2019-03" db="EMBL/GenBank/DDBJ databases">
        <title>Draft genome sequence of Xylaria hypoxylon DSM 108379, a ubiquitous saprotrophic-parasitic fungi on hardwood.</title>
        <authorList>
            <person name="Buettner E."/>
            <person name="Leonhardt S."/>
            <person name="Gebauer A.M."/>
            <person name="Liers C."/>
            <person name="Hofrichter M."/>
            <person name="Kellner H."/>
        </authorList>
    </citation>
    <scope>NUCLEOTIDE SEQUENCE [LARGE SCALE GENOMIC DNA]</scope>
    <source>
        <strain evidence="1 2">DSM 108379</strain>
    </source>
</reference>
<dbReference type="AlphaFoldDB" id="A0A4Z0Z507"/>
<organism evidence="1 2">
    <name type="scientific">Xylaria hypoxylon</name>
    <dbReference type="NCBI Taxonomy" id="37992"/>
    <lineage>
        <taxon>Eukaryota</taxon>
        <taxon>Fungi</taxon>
        <taxon>Dikarya</taxon>
        <taxon>Ascomycota</taxon>
        <taxon>Pezizomycotina</taxon>
        <taxon>Sordariomycetes</taxon>
        <taxon>Xylariomycetidae</taxon>
        <taxon>Xylariales</taxon>
        <taxon>Xylariaceae</taxon>
        <taxon>Xylaria</taxon>
    </lineage>
</organism>
<comment type="caution">
    <text evidence="1">The sequence shown here is derived from an EMBL/GenBank/DDBJ whole genome shotgun (WGS) entry which is preliminary data.</text>
</comment>
<keyword evidence="2" id="KW-1185">Reference proteome</keyword>
<proteinExistence type="predicted"/>
<evidence type="ECO:0000313" key="1">
    <source>
        <dbReference type="EMBL" id="TGJ86535.1"/>
    </source>
</evidence>
<dbReference type="Proteomes" id="UP000297716">
    <property type="component" value="Unassembled WGS sequence"/>
</dbReference>
<sequence>MPPPPHLHAYFGKTMPTEDLPNLIDFVALMPVILDRTENSGAALFPHLGFAVKQEIGDVATGEGKKDDKKRLIPGTDSYITKSDPFYRNFQAGIEAWKTTPKQPPLIVSYIGALMVMPEYSEFRFPLRVYGDWKQLGDKDKPYNGNC</sequence>
<evidence type="ECO:0000313" key="2">
    <source>
        <dbReference type="Proteomes" id="UP000297716"/>
    </source>
</evidence>
<gene>
    <name evidence="1" type="ORF">E0Z10_g2219</name>
</gene>
<accession>A0A4Z0Z507</accession>
<dbReference type="EMBL" id="SKBN01000026">
    <property type="protein sequence ID" value="TGJ86535.1"/>
    <property type="molecule type" value="Genomic_DNA"/>
</dbReference>
<protein>
    <submittedName>
        <fullName evidence="1">Uncharacterized protein</fullName>
    </submittedName>
</protein>
<name>A0A4Z0Z507_9PEZI</name>